<feature type="domain" description="Sulfatase N-terminal" evidence="6">
    <location>
        <begin position="26"/>
        <end position="360"/>
    </location>
</feature>
<comment type="similarity">
    <text evidence="1">Belongs to the sulfatase family.</text>
</comment>
<gene>
    <name evidence="7" type="ORF">HNQ40_003503</name>
</gene>
<keyword evidence="4" id="KW-0106">Calcium</keyword>
<evidence type="ECO:0000256" key="2">
    <source>
        <dbReference type="ARBA" id="ARBA00022723"/>
    </source>
</evidence>
<dbReference type="RefSeq" id="WP_184679147.1">
    <property type="nucleotide sequence ID" value="NZ_JACHGY010000001.1"/>
</dbReference>
<evidence type="ECO:0000259" key="6">
    <source>
        <dbReference type="Pfam" id="PF00884"/>
    </source>
</evidence>
<dbReference type="InterPro" id="IPR024607">
    <property type="entry name" value="Sulfatase_CS"/>
</dbReference>
<protein>
    <submittedName>
        <fullName evidence="7">Arylsulfatase A-like enzyme</fullName>
    </submittedName>
</protein>
<dbReference type="PANTHER" id="PTHR42693:SF53">
    <property type="entry name" value="ENDO-4-O-SULFATASE"/>
    <property type="match status" value="1"/>
</dbReference>
<dbReference type="Proteomes" id="UP000541810">
    <property type="component" value="Unassembled WGS sequence"/>
</dbReference>
<evidence type="ECO:0000313" key="8">
    <source>
        <dbReference type="Proteomes" id="UP000541810"/>
    </source>
</evidence>
<evidence type="ECO:0000256" key="4">
    <source>
        <dbReference type="ARBA" id="ARBA00022837"/>
    </source>
</evidence>
<dbReference type="GO" id="GO:0046872">
    <property type="term" value="F:metal ion binding"/>
    <property type="evidence" value="ECO:0007669"/>
    <property type="project" value="UniProtKB-KW"/>
</dbReference>
<organism evidence="7 8">
    <name type="scientific">Algisphaera agarilytica</name>
    <dbReference type="NCBI Taxonomy" id="1385975"/>
    <lineage>
        <taxon>Bacteria</taxon>
        <taxon>Pseudomonadati</taxon>
        <taxon>Planctomycetota</taxon>
        <taxon>Phycisphaerae</taxon>
        <taxon>Phycisphaerales</taxon>
        <taxon>Phycisphaeraceae</taxon>
        <taxon>Algisphaera</taxon>
    </lineage>
</organism>
<dbReference type="InterPro" id="IPR000917">
    <property type="entry name" value="Sulfatase_N"/>
</dbReference>
<proteinExistence type="inferred from homology"/>
<sequence length="500" mass="55926">MPIRSRLLACLCVLLFSLSAVAEDRPNFIVIMADDLGYNDVGFNGSEEIFTPRLDELAANGVIFNNGYVTHAYCGPSRAGLITGRYQARFGVEVNFTSSPFDIHQGLPLEQKTFGNRMQAAGYRTGIIGKWHLGASYPFHPNNRGFDYFYGFLSGGHDYFPDTVTYIHPLIQESGKNAGKPHYSANETTYWPLMRNENAAEFDEYLTTALSRDAAKFVKESDKPFCLYLAYNAPHGPLQAPKELIEKYNHIEGKKRRVYAAMIDSMDSGIGMVVDALKESGKYENTLIFFLSDNGGVQPKPGYEGEDYADNSPYRGGKGSMVEGGTNVPFIAHWPKGIPAGTVYDYPVSALDITGTFVALGDGDTSGPPIEGKNLIPYITGENTEPPHEAIFLRMVDGVNWMIRTPEAKLLLERPFQAKDEGKPELYDMVNDPYETNNIIDEQPELRAELAKLWNDWNKDNVGNRFLQAGNYQKTRLKFYEDLQKEQDAKAAKYKPIVVE</sequence>
<evidence type="ECO:0000256" key="1">
    <source>
        <dbReference type="ARBA" id="ARBA00008779"/>
    </source>
</evidence>
<dbReference type="Pfam" id="PF00884">
    <property type="entry name" value="Sulfatase"/>
    <property type="match status" value="1"/>
</dbReference>
<dbReference type="Gene3D" id="3.30.1120.10">
    <property type="match status" value="1"/>
</dbReference>
<evidence type="ECO:0000313" key="7">
    <source>
        <dbReference type="EMBL" id="MBB6431697.1"/>
    </source>
</evidence>
<feature type="signal peptide" evidence="5">
    <location>
        <begin position="1"/>
        <end position="22"/>
    </location>
</feature>
<dbReference type="SUPFAM" id="SSF53649">
    <property type="entry name" value="Alkaline phosphatase-like"/>
    <property type="match status" value="1"/>
</dbReference>
<feature type="chain" id="PRO_5030626150" evidence="5">
    <location>
        <begin position="23"/>
        <end position="500"/>
    </location>
</feature>
<dbReference type="Gene3D" id="3.40.720.10">
    <property type="entry name" value="Alkaline Phosphatase, subunit A"/>
    <property type="match status" value="1"/>
</dbReference>
<keyword evidence="2" id="KW-0479">Metal-binding</keyword>
<keyword evidence="3" id="KW-0378">Hydrolase</keyword>
<dbReference type="GO" id="GO:0004065">
    <property type="term" value="F:arylsulfatase activity"/>
    <property type="evidence" value="ECO:0007669"/>
    <property type="project" value="TreeGrafter"/>
</dbReference>
<keyword evidence="8" id="KW-1185">Reference proteome</keyword>
<dbReference type="AlphaFoldDB" id="A0A7X0H9D8"/>
<dbReference type="PROSITE" id="PS00149">
    <property type="entry name" value="SULFATASE_2"/>
    <property type="match status" value="1"/>
</dbReference>
<keyword evidence="5" id="KW-0732">Signal</keyword>
<dbReference type="InterPro" id="IPR050738">
    <property type="entry name" value="Sulfatase"/>
</dbReference>
<accession>A0A7X0H9D8</accession>
<evidence type="ECO:0000256" key="5">
    <source>
        <dbReference type="SAM" id="SignalP"/>
    </source>
</evidence>
<reference evidence="7 8" key="1">
    <citation type="submission" date="2020-08" db="EMBL/GenBank/DDBJ databases">
        <title>Genomic Encyclopedia of Type Strains, Phase IV (KMG-IV): sequencing the most valuable type-strain genomes for metagenomic binning, comparative biology and taxonomic classification.</title>
        <authorList>
            <person name="Goeker M."/>
        </authorList>
    </citation>
    <scope>NUCLEOTIDE SEQUENCE [LARGE SCALE GENOMIC DNA]</scope>
    <source>
        <strain evidence="7 8">DSM 103725</strain>
    </source>
</reference>
<evidence type="ECO:0000256" key="3">
    <source>
        <dbReference type="ARBA" id="ARBA00022801"/>
    </source>
</evidence>
<comment type="caution">
    <text evidence="7">The sequence shown here is derived from an EMBL/GenBank/DDBJ whole genome shotgun (WGS) entry which is preliminary data.</text>
</comment>
<name>A0A7X0H9D8_9BACT</name>
<dbReference type="EMBL" id="JACHGY010000001">
    <property type="protein sequence ID" value="MBB6431697.1"/>
    <property type="molecule type" value="Genomic_DNA"/>
</dbReference>
<dbReference type="PANTHER" id="PTHR42693">
    <property type="entry name" value="ARYLSULFATASE FAMILY MEMBER"/>
    <property type="match status" value="1"/>
</dbReference>
<dbReference type="InterPro" id="IPR017850">
    <property type="entry name" value="Alkaline_phosphatase_core_sf"/>
</dbReference>